<dbReference type="PANTHER" id="PTHR43639">
    <property type="entry name" value="OXIDOREDUCTASE, SHORT-CHAIN DEHYDROGENASE/REDUCTASE FAMILY (AFU_ORTHOLOGUE AFUA_5G02870)"/>
    <property type="match status" value="1"/>
</dbReference>
<gene>
    <name evidence="3" type="ORF">MSZNOR_4289</name>
</gene>
<evidence type="ECO:0000256" key="2">
    <source>
        <dbReference type="ARBA" id="ARBA00023002"/>
    </source>
</evidence>
<reference evidence="3 4" key="1">
    <citation type="submission" date="2023-03" db="EMBL/GenBank/DDBJ databases">
        <authorList>
            <person name="Pearce D."/>
        </authorList>
    </citation>
    <scope>NUCLEOTIDE SEQUENCE [LARGE SCALE GENOMIC DNA]</scope>
    <source>
        <strain evidence="3">Msz</strain>
    </source>
</reference>
<dbReference type="InterPro" id="IPR002347">
    <property type="entry name" value="SDR_fam"/>
</dbReference>
<dbReference type="PROSITE" id="PS00061">
    <property type="entry name" value="ADH_SHORT"/>
    <property type="match status" value="1"/>
</dbReference>
<dbReference type="PRINTS" id="PR00080">
    <property type="entry name" value="SDRFAMILY"/>
</dbReference>
<comment type="similarity">
    <text evidence="1">Belongs to the short-chain dehydrogenases/reductases (SDR) family.</text>
</comment>
<dbReference type="SUPFAM" id="SSF51735">
    <property type="entry name" value="NAD(P)-binding Rossmann-fold domains"/>
    <property type="match status" value="1"/>
</dbReference>
<dbReference type="PRINTS" id="PR00081">
    <property type="entry name" value="GDHRDH"/>
</dbReference>
<keyword evidence="4" id="KW-1185">Reference proteome</keyword>
<dbReference type="Proteomes" id="UP001162030">
    <property type="component" value="Chromosome"/>
</dbReference>
<dbReference type="EC" id="1.5.1.33" evidence="3"/>
<dbReference type="RefSeq" id="WP_026609689.1">
    <property type="nucleotide sequence ID" value="NZ_OX458333.1"/>
</dbReference>
<dbReference type="InterPro" id="IPR020904">
    <property type="entry name" value="Sc_DH/Rdtase_CS"/>
</dbReference>
<dbReference type="InterPro" id="IPR036291">
    <property type="entry name" value="NAD(P)-bd_dom_sf"/>
</dbReference>
<evidence type="ECO:0000313" key="3">
    <source>
        <dbReference type="EMBL" id="CAI8943287.1"/>
    </source>
</evidence>
<evidence type="ECO:0000313" key="4">
    <source>
        <dbReference type="Proteomes" id="UP001162030"/>
    </source>
</evidence>
<dbReference type="GO" id="GO:0047040">
    <property type="term" value="F:pteridine reductase activity"/>
    <property type="evidence" value="ECO:0007669"/>
    <property type="project" value="UniProtKB-EC"/>
</dbReference>
<dbReference type="Pfam" id="PF13561">
    <property type="entry name" value="adh_short_C2"/>
    <property type="match status" value="1"/>
</dbReference>
<dbReference type="NCBIfam" id="NF006598">
    <property type="entry name" value="PRK09135.1"/>
    <property type="match status" value="1"/>
</dbReference>
<keyword evidence="2 3" id="KW-0560">Oxidoreductase</keyword>
<organism evidence="3 4">
    <name type="scientific">Methylocaldum szegediense</name>
    <dbReference type="NCBI Taxonomy" id="73780"/>
    <lineage>
        <taxon>Bacteria</taxon>
        <taxon>Pseudomonadati</taxon>
        <taxon>Pseudomonadota</taxon>
        <taxon>Gammaproteobacteria</taxon>
        <taxon>Methylococcales</taxon>
        <taxon>Methylococcaceae</taxon>
        <taxon>Methylocaldum</taxon>
    </lineage>
</organism>
<dbReference type="EMBL" id="OX458333">
    <property type="protein sequence ID" value="CAI8943287.1"/>
    <property type="molecule type" value="Genomic_DNA"/>
</dbReference>
<accession>A0ABN8X8I8</accession>
<dbReference type="PANTHER" id="PTHR43639:SF1">
    <property type="entry name" value="SHORT-CHAIN DEHYDROGENASE_REDUCTASE FAMILY PROTEIN"/>
    <property type="match status" value="1"/>
</dbReference>
<dbReference type="Gene3D" id="3.40.50.720">
    <property type="entry name" value="NAD(P)-binding Rossmann-like Domain"/>
    <property type="match status" value="1"/>
</dbReference>
<dbReference type="CDD" id="cd05357">
    <property type="entry name" value="PR_SDR_c"/>
    <property type="match status" value="1"/>
</dbReference>
<protein>
    <submittedName>
        <fullName evidence="3">Pteridine reductase</fullName>
        <ecNumber evidence="3">1.5.1.33</ecNumber>
    </submittedName>
</protein>
<evidence type="ECO:0000256" key="1">
    <source>
        <dbReference type="ARBA" id="ARBA00006484"/>
    </source>
</evidence>
<sequence>MTKSALVTGAARRIGAEIVRRLHAAGYHIVLHYHRSAADAEALCRELNAVREDSVHLLQADLRETGGLNDFVQRAAAVWGGLDVLVNNASAFYPTPLGTVTEDQWNDLLGSNLKAPFFLVQTAAPYLRERKGCIVNIGDIHADRPLENYTVYCVAKAGLAAMTRALAKELAPDIRVNGVAPGAILWPEHDMDSTKKADILTRIPMKRAGEASDIAKAVVFLVANAPYVTGQILAVDGGRSLFS</sequence>
<proteinExistence type="inferred from homology"/>
<name>A0ABN8X8I8_9GAMM</name>